<evidence type="ECO:0000256" key="2">
    <source>
        <dbReference type="ARBA" id="ARBA00022448"/>
    </source>
</evidence>
<dbReference type="InterPro" id="IPR003593">
    <property type="entry name" value="AAA+_ATPase"/>
</dbReference>
<dbReference type="GO" id="GO:0016887">
    <property type="term" value="F:ATP hydrolysis activity"/>
    <property type="evidence" value="ECO:0007669"/>
    <property type="project" value="InterPro"/>
</dbReference>
<keyword evidence="8" id="KW-0029">Amino-acid transport</keyword>
<dbReference type="GO" id="GO:0006865">
    <property type="term" value="P:amino acid transport"/>
    <property type="evidence" value="ECO:0007669"/>
    <property type="project" value="UniProtKB-KW"/>
</dbReference>
<evidence type="ECO:0000256" key="11">
    <source>
        <dbReference type="ARBA" id="ARBA00038388"/>
    </source>
</evidence>
<proteinExistence type="inferred from homology"/>
<keyword evidence="5 12" id="KW-0812">Transmembrane</keyword>
<keyword evidence="7 14" id="KW-0067">ATP-binding</keyword>
<dbReference type="GO" id="GO:0022857">
    <property type="term" value="F:transmembrane transporter activity"/>
    <property type="evidence" value="ECO:0007669"/>
    <property type="project" value="UniProtKB-ARBA"/>
</dbReference>
<sequence length="662" mass="71856">MAFLKLTDIHKSYFLGKDEFPVLKGIDLSFEKGEFVSILGESGGGKSTLMNIIGGLDRNFEGTVEVNGEKLDHKQEKKLDVYRRQTIGYIFQSFNLINYQTNLENVETSLNMTTLSASQRKQRATELLKKVGLAEHIHKYPSQLSGGQKQRVAIARALAADPDVMIADEPTGALDSVNTKEVLDLLEQIAQEGKLVIVVTHSQAVADYGTRILHMADGKIDEEKNLKPRFETPATTDRLTSKPLSQGSVWDMAFDHLKFKKLQNFLIILGSAIGVFSVILFLGLGNGIKGYINDQVNSLANPNYPTVLKNTTDSKDATATERAQATTQAAATDYNSTTISDKLIKKINQVKHVDKVYKGYHFNGAVFKYGNVQSQAGTQIQTWTPIYADKVIKAGRKPKASNEIVIDKAFAKKANTNWKSLLNKNITYTYVAYNAQNQPVPVTSTMKIVGITDGGQSGTIFAATTAGVKKDLTKANAVTTANFLTLSIKDTREIQSTVDAVNNLKENGKQAVAAISVGSVLKTINTITSLASYVLAAIAGISLFVSAIMIIVTTYMSVSERTKEIGVLRALGARSKDIRGLFTNEALLMGIISAIFGIAVAYLAQFAMNAALYSLIKFNIVQVSVGNVIFAVVISLIIALIASFVPSRKAAKLNTIDALAAD</sequence>
<dbReference type="SUPFAM" id="SSF52540">
    <property type="entry name" value="P-loop containing nucleoside triphosphate hydrolases"/>
    <property type="match status" value="1"/>
</dbReference>
<dbReference type="PANTHER" id="PTHR42798:SF6">
    <property type="entry name" value="CELL DIVISION ATP-BINDING PROTEIN FTSE"/>
    <property type="match status" value="1"/>
</dbReference>
<evidence type="ECO:0000256" key="9">
    <source>
        <dbReference type="ARBA" id="ARBA00022989"/>
    </source>
</evidence>
<evidence type="ECO:0000256" key="1">
    <source>
        <dbReference type="ARBA" id="ARBA00004429"/>
    </source>
</evidence>
<keyword evidence="3" id="KW-1003">Cell membrane</keyword>
<name>A0A1X0VDD1_LEUPS</name>
<dbReference type="Proteomes" id="UP000192288">
    <property type="component" value="Unassembled WGS sequence"/>
</dbReference>
<keyword evidence="4" id="KW-0997">Cell inner membrane</keyword>
<dbReference type="Pfam" id="PF02687">
    <property type="entry name" value="FtsX"/>
    <property type="match status" value="1"/>
</dbReference>
<dbReference type="SMART" id="SM00382">
    <property type="entry name" value="AAA"/>
    <property type="match status" value="1"/>
</dbReference>
<dbReference type="PROSITE" id="PS00211">
    <property type="entry name" value="ABC_TRANSPORTER_1"/>
    <property type="match status" value="1"/>
</dbReference>
<evidence type="ECO:0000256" key="12">
    <source>
        <dbReference type="SAM" id="Phobius"/>
    </source>
</evidence>
<evidence type="ECO:0000259" key="13">
    <source>
        <dbReference type="PROSITE" id="PS50893"/>
    </source>
</evidence>
<dbReference type="EMBL" id="MPLS01000019">
    <property type="protein sequence ID" value="ORI97619.1"/>
    <property type="molecule type" value="Genomic_DNA"/>
</dbReference>
<keyword evidence="6" id="KW-0547">Nucleotide-binding</keyword>
<protein>
    <submittedName>
        <fullName evidence="14">ABC transporter ATP-binding protein</fullName>
    </submittedName>
</protein>
<dbReference type="eggNOG" id="COG1136">
    <property type="taxonomic scope" value="Bacteria"/>
</dbReference>
<comment type="caution">
    <text evidence="14">The sequence shown here is derived from an EMBL/GenBank/DDBJ whole genome shotgun (WGS) entry which is preliminary data.</text>
</comment>
<evidence type="ECO:0000256" key="6">
    <source>
        <dbReference type="ARBA" id="ARBA00022741"/>
    </source>
</evidence>
<keyword evidence="9 12" id="KW-1133">Transmembrane helix</keyword>
<dbReference type="GO" id="GO:0005524">
    <property type="term" value="F:ATP binding"/>
    <property type="evidence" value="ECO:0007669"/>
    <property type="project" value="UniProtKB-KW"/>
</dbReference>
<evidence type="ECO:0000256" key="7">
    <source>
        <dbReference type="ARBA" id="ARBA00022840"/>
    </source>
</evidence>
<dbReference type="GO" id="GO:0098796">
    <property type="term" value="C:membrane protein complex"/>
    <property type="evidence" value="ECO:0007669"/>
    <property type="project" value="UniProtKB-ARBA"/>
</dbReference>
<keyword evidence="10 12" id="KW-0472">Membrane</keyword>
<feature type="transmembrane region" description="Helical" evidence="12">
    <location>
        <begin position="586"/>
        <end position="608"/>
    </location>
</feature>
<dbReference type="CDD" id="cd03255">
    <property type="entry name" value="ABC_MJ0796_LolCDE_FtsE"/>
    <property type="match status" value="1"/>
</dbReference>
<dbReference type="Pfam" id="PF00005">
    <property type="entry name" value="ABC_tran"/>
    <property type="match status" value="1"/>
</dbReference>
<dbReference type="Pfam" id="PF12704">
    <property type="entry name" value="MacB_PCD"/>
    <property type="match status" value="1"/>
</dbReference>
<accession>A0A1X0VDD1</accession>
<gene>
    <name evidence="14" type="ORF">BMR96_06200</name>
</gene>
<dbReference type="PANTHER" id="PTHR42798">
    <property type="entry name" value="LIPOPROTEIN-RELEASING SYSTEM ATP-BINDING PROTEIN LOLD"/>
    <property type="match status" value="1"/>
</dbReference>
<dbReference type="STRING" id="33968.BMS77_05890"/>
<evidence type="ECO:0000313" key="14">
    <source>
        <dbReference type="EMBL" id="ORI97619.1"/>
    </source>
</evidence>
<dbReference type="AlphaFoldDB" id="A0A1X0VDD1"/>
<evidence type="ECO:0000313" key="15">
    <source>
        <dbReference type="Proteomes" id="UP000192288"/>
    </source>
</evidence>
<dbReference type="eggNOG" id="COG0577">
    <property type="taxonomic scope" value="Bacteria"/>
</dbReference>
<comment type="similarity">
    <text evidence="11">Belongs to the ABC transporter superfamily. Macrolide exporter (TC 3.A.1.122) family.</text>
</comment>
<dbReference type="RefSeq" id="WP_080519275.1">
    <property type="nucleotide sequence ID" value="NZ_MPLS01000019.1"/>
</dbReference>
<comment type="subcellular location">
    <subcellularLocation>
        <location evidence="1">Cell inner membrane</location>
        <topology evidence="1">Multi-pass membrane protein</topology>
    </subcellularLocation>
</comment>
<dbReference type="InterPro" id="IPR003838">
    <property type="entry name" value="ABC3_permease_C"/>
</dbReference>
<evidence type="ECO:0000256" key="8">
    <source>
        <dbReference type="ARBA" id="ARBA00022970"/>
    </source>
</evidence>
<feature type="transmembrane region" description="Helical" evidence="12">
    <location>
        <begin position="265"/>
        <end position="285"/>
    </location>
</feature>
<feature type="domain" description="ABC transporter" evidence="13">
    <location>
        <begin position="4"/>
        <end position="242"/>
    </location>
</feature>
<evidence type="ECO:0000256" key="10">
    <source>
        <dbReference type="ARBA" id="ARBA00023136"/>
    </source>
</evidence>
<feature type="transmembrane region" description="Helical" evidence="12">
    <location>
        <begin position="530"/>
        <end position="555"/>
    </location>
</feature>
<evidence type="ECO:0000256" key="4">
    <source>
        <dbReference type="ARBA" id="ARBA00022519"/>
    </source>
</evidence>
<dbReference type="InterPro" id="IPR025857">
    <property type="entry name" value="MacB_PCD"/>
</dbReference>
<dbReference type="InterPro" id="IPR017871">
    <property type="entry name" value="ABC_transporter-like_CS"/>
</dbReference>
<organism evidence="14 15">
    <name type="scientific">Leuconostoc pseudomesenteroides</name>
    <dbReference type="NCBI Taxonomy" id="33968"/>
    <lineage>
        <taxon>Bacteria</taxon>
        <taxon>Bacillati</taxon>
        <taxon>Bacillota</taxon>
        <taxon>Bacilli</taxon>
        <taxon>Lactobacillales</taxon>
        <taxon>Lactobacillaceae</taxon>
        <taxon>Leuconostoc</taxon>
    </lineage>
</organism>
<dbReference type="Gene3D" id="3.40.50.300">
    <property type="entry name" value="P-loop containing nucleotide triphosphate hydrolases"/>
    <property type="match status" value="1"/>
</dbReference>
<keyword evidence="2" id="KW-0813">Transport</keyword>
<dbReference type="PROSITE" id="PS50893">
    <property type="entry name" value="ABC_TRANSPORTER_2"/>
    <property type="match status" value="1"/>
</dbReference>
<dbReference type="InterPro" id="IPR027417">
    <property type="entry name" value="P-loop_NTPase"/>
</dbReference>
<dbReference type="InterPro" id="IPR003439">
    <property type="entry name" value="ABC_transporter-like_ATP-bd"/>
</dbReference>
<evidence type="ECO:0000256" key="5">
    <source>
        <dbReference type="ARBA" id="ARBA00022692"/>
    </source>
</evidence>
<dbReference type="InterPro" id="IPR017911">
    <property type="entry name" value="MacB-like_ATP-bd"/>
</dbReference>
<evidence type="ECO:0000256" key="3">
    <source>
        <dbReference type="ARBA" id="ARBA00022475"/>
    </source>
</evidence>
<feature type="transmembrane region" description="Helical" evidence="12">
    <location>
        <begin position="620"/>
        <end position="645"/>
    </location>
</feature>
<reference evidence="14 15" key="1">
    <citation type="journal article" date="2017" name="Front. Microbiol.">
        <title>Genomic Characterization of Dairy Associated Leuconostoc Species and Diversity of Leuconostocs in Undefined Mixed Mesophilic Starter Cultures.</title>
        <authorList>
            <person name="Frantzen C.A."/>
            <person name="Kot W."/>
            <person name="Pedersen T.B."/>
            <person name="Ardo Y.M."/>
            <person name="Broadbent J.R."/>
            <person name="Neve H."/>
            <person name="Hansen L.H."/>
            <person name="Dal Bello F."/>
            <person name="Ostlie H.M."/>
            <person name="Kleppen H.P."/>
            <person name="Vogensen F.K."/>
            <person name="Holo H."/>
        </authorList>
    </citation>
    <scope>NUCLEOTIDE SEQUENCE [LARGE SCALE GENOMIC DNA]</scope>
    <source>
        <strain evidence="14 15">LMGCF08</strain>
    </source>
</reference>
<dbReference type="GO" id="GO:0005886">
    <property type="term" value="C:plasma membrane"/>
    <property type="evidence" value="ECO:0007669"/>
    <property type="project" value="UniProtKB-SubCell"/>
</dbReference>
<dbReference type="FunFam" id="3.40.50.300:FF:000032">
    <property type="entry name" value="Export ABC transporter ATP-binding protein"/>
    <property type="match status" value="1"/>
</dbReference>